<dbReference type="InterPro" id="IPR002585">
    <property type="entry name" value="Cyt-d_ubiquinol_oxidase_su_1"/>
</dbReference>
<keyword evidence="10" id="KW-0408">Iron</keyword>
<gene>
    <name evidence="12" type="ORF">GCM10011363_16710</name>
</gene>
<comment type="subcellular location">
    <subcellularLocation>
        <location evidence="1">Cell membrane</location>
        <topology evidence="1">Multi-pass membrane protein</topology>
    </subcellularLocation>
</comment>
<dbReference type="Proteomes" id="UP000645462">
    <property type="component" value="Unassembled WGS sequence"/>
</dbReference>
<accession>A0ABQ1KIW0</accession>
<keyword evidence="6" id="KW-0812">Transmembrane</keyword>
<evidence type="ECO:0000256" key="3">
    <source>
        <dbReference type="ARBA" id="ARBA00022448"/>
    </source>
</evidence>
<keyword evidence="8" id="KW-0249">Electron transport</keyword>
<keyword evidence="3" id="KW-0813">Transport</keyword>
<evidence type="ECO:0000256" key="2">
    <source>
        <dbReference type="ARBA" id="ARBA00009819"/>
    </source>
</evidence>
<organism evidence="12 13">
    <name type="scientific">Marivita lacus</name>
    <dbReference type="NCBI Taxonomy" id="1323742"/>
    <lineage>
        <taxon>Bacteria</taxon>
        <taxon>Pseudomonadati</taxon>
        <taxon>Pseudomonadota</taxon>
        <taxon>Alphaproteobacteria</taxon>
        <taxon>Rhodobacterales</taxon>
        <taxon>Roseobacteraceae</taxon>
        <taxon>Marivita</taxon>
    </lineage>
</organism>
<keyword evidence="11" id="KW-0472">Membrane</keyword>
<evidence type="ECO:0000313" key="12">
    <source>
        <dbReference type="EMBL" id="GGC00749.1"/>
    </source>
</evidence>
<keyword evidence="4" id="KW-1003">Cell membrane</keyword>
<dbReference type="Pfam" id="PF01654">
    <property type="entry name" value="Cyt_bd_oxida_I"/>
    <property type="match status" value="1"/>
</dbReference>
<keyword evidence="7" id="KW-0479">Metal-binding</keyword>
<keyword evidence="5" id="KW-0349">Heme</keyword>
<evidence type="ECO:0000256" key="5">
    <source>
        <dbReference type="ARBA" id="ARBA00022617"/>
    </source>
</evidence>
<evidence type="ECO:0000313" key="13">
    <source>
        <dbReference type="Proteomes" id="UP000645462"/>
    </source>
</evidence>
<reference evidence="13" key="1">
    <citation type="journal article" date="2019" name="Int. J. Syst. Evol. Microbiol.">
        <title>The Global Catalogue of Microorganisms (GCM) 10K type strain sequencing project: providing services to taxonomists for standard genome sequencing and annotation.</title>
        <authorList>
            <consortium name="The Broad Institute Genomics Platform"/>
            <consortium name="The Broad Institute Genome Sequencing Center for Infectious Disease"/>
            <person name="Wu L."/>
            <person name="Ma J."/>
        </authorList>
    </citation>
    <scope>NUCLEOTIDE SEQUENCE [LARGE SCALE GENOMIC DNA]</scope>
    <source>
        <strain evidence="13">CGMCC 1.12478</strain>
    </source>
</reference>
<comment type="similarity">
    <text evidence="2">Belongs to the cytochrome ubiquinol oxidase subunit 1 family.</text>
</comment>
<protein>
    <submittedName>
        <fullName evidence="12">Uncharacterized protein</fullName>
    </submittedName>
</protein>
<evidence type="ECO:0000256" key="10">
    <source>
        <dbReference type="ARBA" id="ARBA00023004"/>
    </source>
</evidence>
<evidence type="ECO:0000256" key="4">
    <source>
        <dbReference type="ARBA" id="ARBA00022475"/>
    </source>
</evidence>
<evidence type="ECO:0000256" key="9">
    <source>
        <dbReference type="ARBA" id="ARBA00022989"/>
    </source>
</evidence>
<name>A0ABQ1KIW0_9RHOB</name>
<comment type="caution">
    <text evidence="12">The sequence shown here is derived from an EMBL/GenBank/DDBJ whole genome shotgun (WGS) entry which is preliminary data.</text>
</comment>
<proteinExistence type="inferred from homology"/>
<sequence>MAAPRRETIISATPLMVSDLSAKRGKDADVIFEPVSFLVGPGESVAPAPFTAIGFPDQEARATHYAVEIPWAMGLIGTRFLTQAIPGINELVAESEVKIRDGLIAYDALMTIREERDATPQAVRHV</sequence>
<evidence type="ECO:0000256" key="7">
    <source>
        <dbReference type="ARBA" id="ARBA00022723"/>
    </source>
</evidence>
<evidence type="ECO:0000256" key="6">
    <source>
        <dbReference type="ARBA" id="ARBA00022692"/>
    </source>
</evidence>
<evidence type="ECO:0000256" key="11">
    <source>
        <dbReference type="ARBA" id="ARBA00023136"/>
    </source>
</evidence>
<dbReference type="EMBL" id="BMFC01000003">
    <property type="protein sequence ID" value="GGC00749.1"/>
    <property type="molecule type" value="Genomic_DNA"/>
</dbReference>
<keyword evidence="13" id="KW-1185">Reference proteome</keyword>
<evidence type="ECO:0000256" key="8">
    <source>
        <dbReference type="ARBA" id="ARBA00022982"/>
    </source>
</evidence>
<keyword evidence="9" id="KW-1133">Transmembrane helix</keyword>
<evidence type="ECO:0000256" key="1">
    <source>
        <dbReference type="ARBA" id="ARBA00004651"/>
    </source>
</evidence>